<sequence length="70" mass="7943">MDDNAIKEVADILSTNSYKVDALVDVLVKKNLITKDDINESLMAVMDDSEKEPSTDEYVIEKLKEKIIVR</sequence>
<evidence type="ECO:0000313" key="1">
    <source>
        <dbReference type="EMBL" id="GKU26703.1"/>
    </source>
</evidence>
<evidence type="ECO:0000313" key="2">
    <source>
        <dbReference type="Proteomes" id="UP001057868"/>
    </source>
</evidence>
<reference evidence="1" key="1">
    <citation type="journal article" date="2023" name="Int. J. Syst. Evol. Microbiol.">
        <title>&lt;i&gt;Clostridium folliculivorans&lt;/i&gt; sp. nov., isolated from soil samples of an organic paddy in Japan.</title>
        <authorList>
            <person name="Tazawa J."/>
            <person name="Kobayashi H."/>
            <person name="Tanizawa Y."/>
            <person name="Uchino A."/>
            <person name="Tanaka F."/>
            <person name="Urashima Y."/>
            <person name="Miura S."/>
            <person name="Sakamoto M."/>
            <person name="Ohkuma M."/>
            <person name="Tohno M."/>
        </authorList>
    </citation>
    <scope>NUCLEOTIDE SEQUENCE</scope>
    <source>
        <strain evidence="1">D1-1</strain>
    </source>
</reference>
<comment type="caution">
    <text evidence="1">The sequence shown here is derived from an EMBL/GenBank/DDBJ whole genome shotgun (WGS) entry which is preliminary data.</text>
</comment>
<gene>
    <name evidence="1" type="ORF">CFOLD11_35300</name>
</gene>
<dbReference type="EMBL" id="BQXY01000006">
    <property type="protein sequence ID" value="GKU26703.1"/>
    <property type="molecule type" value="Genomic_DNA"/>
</dbReference>
<keyword evidence="2" id="KW-1185">Reference proteome</keyword>
<name>A0A9W6DCF9_9CLOT</name>
<accession>A0A9W6DCF9</accession>
<protein>
    <submittedName>
        <fullName evidence="1">Uncharacterized protein</fullName>
    </submittedName>
</protein>
<dbReference type="Proteomes" id="UP001057868">
    <property type="component" value="Unassembled WGS sequence"/>
</dbReference>
<organism evidence="1 2">
    <name type="scientific">Clostridium folliculivorans</name>
    <dbReference type="NCBI Taxonomy" id="2886038"/>
    <lineage>
        <taxon>Bacteria</taxon>
        <taxon>Bacillati</taxon>
        <taxon>Bacillota</taxon>
        <taxon>Clostridia</taxon>
        <taxon>Eubacteriales</taxon>
        <taxon>Clostridiaceae</taxon>
        <taxon>Clostridium</taxon>
    </lineage>
</organism>
<dbReference type="AlphaFoldDB" id="A0A9W6DCF9"/>
<dbReference type="RefSeq" id="WP_261853588.1">
    <property type="nucleotide sequence ID" value="NZ_BQXY01000006.1"/>
</dbReference>
<proteinExistence type="predicted"/>